<gene>
    <name evidence="3" type="ORF">RUM44_011037</name>
</gene>
<comment type="caution">
    <text evidence="3">The sequence shown here is derived from an EMBL/GenBank/DDBJ whole genome shotgun (WGS) entry which is preliminary data.</text>
</comment>
<evidence type="ECO:0000259" key="2">
    <source>
        <dbReference type="Pfam" id="PF14846"/>
    </source>
</evidence>
<dbReference type="Pfam" id="PF14846">
    <property type="entry name" value="DUF4485"/>
    <property type="match status" value="1"/>
</dbReference>
<protein>
    <recommendedName>
        <fullName evidence="2">DUF4485 domain-containing protein</fullName>
    </recommendedName>
</protein>
<accession>A0ABR1AP82</accession>
<dbReference type="EMBL" id="JAWJWF010000046">
    <property type="protein sequence ID" value="KAK6624179.1"/>
    <property type="molecule type" value="Genomic_DNA"/>
</dbReference>
<proteinExistence type="predicted"/>
<keyword evidence="4" id="KW-1185">Reference proteome</keyword>
<reference evidence="3 4" key="1">
    <citation type="submission" date="2023-09" db="EMBL/GenBank/DDBJ databases">
        <title>Genomes of two closely related lineages of the louse Polyplax serrata with different host specificities.</title>
        <authorList>
            <person name="Martinu J."/>
            <person name="Tarabai H."/>
            <person name="Stefka J."/>
            <person name="Hypsa V."/>
        </authorList>
    </citation>
    <scope>NUCLEOTIDE SEQUENCE [LARGE SCALE GENOMIC DNA]</scope>
    <source>
        <strain evidence="3">98ZLc_SE</strain>
    </source>
</reference>
<dbReference type="Proteomes" id="UP001359485">
    <property type="component" value="Unassembled WGS sequence"/>
</dbReference>
<evidence type="ECO:0000313" key="4">
    <source>
        <dbReference type="Proteomes" id="UP001359485"/>
    </source>
</evidence>
<dbReference type="InterPro" id="IPR027831">
    <property type="entry name" value="DUF4485"/>
</dbReference>
<evidence type="ECO:0000313" key="3">
    <source>
        <dbReference type="EMBL" id="KAK6624179.1"/>
    </source>
</evidence>
<feature type="domain" description="DUF4485" evidence="2">
    <location>
        <begin position="5"/>
        <end position="83"/>
    </location>
</feature>
<sequence length="354" mass="40782">MSDPDEELANNLEAIAGAKENFSEDEQNIIDAWIARLSEASEEEKELVYEYARALYDLCNAEDKILMPPFDNPPPDSPLPPLMSGDKSKGKTDFRIVRMPCSRTQGRRAPGGKGAIPKSKKPPQIDLTNFSTNEFEDLEEMAKAIARSKGQTFPEFVVAISRHTADYGHQLRSSMKAETTSFREYVDHVLSQRIKDLTEVLDVEQNAELQKIKKDIDSWQVELSHCKKRIREIIPNFDMESYKKDKFYLKKIFNVNEGLGLPSEADSFKNWKEETCHRVKWYSNKINELMASRTESKLILMSPVQRECNAQLQQRISEVKSGALEFEANEAHKQQKNFQIFNCELAEYRKLKME</sequence>
<organism evidence="3 4">
    <name type="scientific">Polyplax serrata</name>
    <name type="common">Common mouse louse</name>
    <dbReference type="NCBI Taxonomy" id="468196"/>
    <lineage>
        <taxon>Eukaryota</taxon>
        <taxon>Metazoa</taxon>
        <taxon>Ecdysozoa</taxon>
        <taxon>Arthropoda</taxon>
        <taxon>Hexapoda</taxon>
        <taxon>Insecta</taxon>
        <taxon>Pterygota</taxon>
        <taxon>Neoptera</taxon>
        <taxon>Paraneoptera</taxon>
        <taxon>Psocodea</taxon>
        <taxon>Troctomorpha</taxon>
        <taxon>Phthiraptera</taxon>
        <taxon>Anoplura</taxon>
        <taxon>Polyplacidae</taxon>
        <taxon>Polyplax</taxon>
    </lineage>
</organism>
<evidence type="ECO:0000256" key="1">
    <source>
        <dbReference type="SAM" id="MobiDB-lite"/>
    </source>
</evidence>
<name>A0ABR1AP82_POLSC</name>
<feature type="region of interest" description="Disordered" evidence="1">
    <location>
        <begin position="103"/>
        <end position="128"/>
    </location>
</feature>